<evidence type="ECO:0000313" key="1">
    <source>
        <dbReference type="EMBL" id="EDR00607.1"/>
    </source>
</evidence>
<keyword evidence="2" id="KW-1185">Reference proteome</keyword>
<organism evidence="2">
    <name type="scientific">Laccaria bicolor (strain S238N-H82 / ATCC MYA-4686)</name>
    <name type="common">Bicoloured deceiver</name>
    <name type="synonym">Laccaria laccata var. bicolor</name>
    <dbReference type="NCBI Taxonomy" id="486041"/>
    <lineage>
        <taxon>Eukaryota</taxon>
        <taxon>Fungi</taxon>
        <taxon>Dikarya</taxon>
        <taxon>Basidiomycota</taxon>
        <taxon>Agaricomycotina</taxon>
        <taxon>Agaricomycetes</taxon>
        <taxon>Agaricomycetidae</taxon>
        <taxon>Agaricales</taxon>
        <taxon>Agaricineae</taxon>
        <taxon>Hydnangiaceae</taxon>
        <taxon>Laccaria</taxon>
    </lineage>
</organism>
<protein>
    <submittedName>
        <fullName evidence="1">Predicted protein</fullName>
    </submittedName>
</protein>
<name>B0DY15_LACBS</name>
<dbReference type="InParanoid" id="B0DY15"/>
<dbReference type="EMBL" id="DS547148">
    <property type="protein sequence ID" value="EDR00607.1"/>
    <property type="molecule type" value="Genomic_DNA"/>
</dbReference>
<dbReference type="KEGG" id="lbc:LACBIDRAFT_313305"/>
<dbReference type="AlphaFoldDB" id="B0DY15"/>
<dbReference type="Proteomes" id="UP000001194">
    <property type="component" value="Unassembled WGS sequence"/>
</dbReference>
<reference evidence="1 2" key="1">
    <citation type="journal article" date="2008" name="Nature">
        <title>The genome of Laccaria bicolor provides insights into mycorrhizal symbiosis.</title>
        <authorList>
            <person name="Martin F."/>
            <person name="Aerts A."/>
            <person name="Ahren D."/>
            <person name="Brun A."/>
            <person name="Danchin E.G.J."/>
            <person name="Duchaussoy F."/>
            <person name="Gibon J."/>
            <person name="Kohler A."/>
            <person name="Lindquist E."/>
            <person name="Pereda V."/>
            <person name="Salamov A."/>
            <person name="Shapiro H.J."/>
            <person name="Wuyts J."/>
            <person name="Blaudez D."/>
            <person name="Buee M."/>
            <person name="Brokstein P."/>
            <person name="Canbaeck B."/>
            <person name="Cohen D."/>
            <person name="Courty P.E."/>
            <person name="Coutinho P.M."/>
            <person name="Delaruelle C."/>
            <person name="Detter J.C."/>
            <person name="Deveau A."/>
            <person name="DiFazio S."/>
            <person name="Duplessis S."/>
            <person name="Fraissinet-Tachet L."/>
            <person name="Lucic E."/>
            <person name="Frey-Klett P."/>
            <person name="Fourrey C."/>
            <person name="Feussner I."/>
            <person name="Gay G."/>
            <person name="Grimwood J."/>
            <person name="Hoegger P.J."/>
            <person name="Jain P."/>
            <person name="Kilaru S."/>
            <person name="Labbe J."/>
            <person name="Lin Y.C."/>
            <person name="Legue V."/>
            <person name="Le Tacon F."/>
            <person name="Marmeisse R."/>
            <person name="Melayah D."/>
            <person name="Montanini B."/>
            <person name="Muratet M."/>
            <person name="Nehls U."/>
            <person name="Niculita-Hirzel H."/>
            <person name="Oudot-Le Secq M.P."/>
            <person name="Peter M."/>
            <person name="Quesneville H."/>
            <person name="Rajashekar B."/>
            <person name="Reich M."/>
            <person name="Rouhier N."/>
            <person name="Schmutz J."/>
            <person name="Yin T."/>
            <person name="Chalot M."/>
            <person name="Henrissat B."/>
            <person name="Kuees U."/>
            <person name="Lucas S."/>
            <person name="Van de Peer Y."/>
            <person name="Podila G.K."/>
            <person name="Polle A."/>
            <person name="Pukkila P.J."/>
            <person name="Richardson P.M."/>
            <person name="Rouze P."/>
            <person name="Sanders I.R."/>
            <person name="Stajich J.E."/>
            <person name="Tunlid A."/>
            <person name="Tuskan G."/>
            <person name="Grigoriev I.V."/>
        </authorList>
    </citation>
    <scope>NUCLEOTIDE SEQUENCE [LARGE SCALE GENOMIC DNA]</scope>
    <source>
        <strain evidence="2">S238N-H82 / ATCC MYA-4686</strain>
    </source>
</reference>
<evidence type="ECO:0000313" key="2">
    <source>
        <dbReference type="Proteomes" id="UP000001194"/>
    </source>
</evidence>
<sequence>MLQKGLHEDMNSVPWPISNTFNCHLPQSQARTNHINFIIHPSSSPITLNINLCLTCASIHHNPPDVGTLSLRQPPSEGAVASVRKFSSVWFFAPKTRNRGPQPV</sequence>
<gene>
    <name evidence="1" type="ORF">LACBIDRAFT_313305</name>
</gene>
<dbReference type="HOGENOM" id="CLU_2250615_0_0_1"/>
<dbReference type="GeneID" id="6084468"/>
<dbReference type="OrthoDB" id="3095648at2759"/>
<dbReference type="RefSeq" id="XP_001888834.1">
    <property type="nucleotide sequence ID" value="XM_001888799.1"/>
</dbReference>
<accession>B0DY15</accession>
<proteinExistence type="predicted"/>